<name>A0A482MKX9_9CAUD</name>
<dbReference type="Proteomes" id="UP000301424">
    <property type="component" value="Segment"/>
</dbReference>
<organism evidence="2 3">
    <name type="scientific">Burkholderia phage BcepSauron</name>
    <dbReference type="NCBI Taxonomy" id="2530033"/>
    <lineage>
        <taxon>Viruses</taxon>
        <taxon>Duplodnaviria</taxon>
        <taxon>Heunggongvirae</taxon>
        <taxon>Uroviricota</taxon>
        <taxon>Caudoviricetes</taxon>
        <taxon>Sarumanvirus</taxon>
        <taxon>Sarumanvirus bcepsauron</taxon>
    </lineage>
</organism>
<dbReference type="Pfam" id="PF12961">
    <property type="entry name" value="DUF3850"/>
    <property type="match status" value="1"/>
</dbReference>
<gene>
    <name evidence="2" type="ORF">BcepSauron_321</name>
</gene>
<feature type="domain" description="DUF3850" evidence="1">
    <location>
        <begin position="28"/>
        <end position="108"/>
    </location>
</feature>
<dbReference type="Gene3D" id="2.30.130.30">
    <property type="entry name" value="Hypothetical protein"/>
    <property type="match status" value="1"/>
</dbReference>
<protein>
    <submittedName>
        <fullName evidence="2">RNA metabolism protein</fullName>
    </submittedName>
</protein>
<evidence type="ECO:0000313" key="3">
    <source>
        <dbReference type="Proteomes" id="UP000301424"/>
    </source>
</evidence>
<dbReference type="EMBL" id="MK552141">
    <property type="protein sequence ID" value="QBQ74701.1"/>
    <property type="molecule type" value="Genomic_DNA"/>
</dbReference>
<keyword evidence="3" id="KW-1185">Reference proteome</keyword>
<accession>A0A482MKX9</accession>
<evidence type="ECO:0000259" key="1">
    <source>
        <dbReference type="Pfam" id="PF12961"/>
    </source>
</evidence>
<dbReference type="SUPFAM" id="SSF88697">
    <property type="entry name" value="PUA domain-like"/>
    <property type="match status" value="1"/>
</dbReference>
<reference evidence="2 3" key="1">
    <citation type="submission" date="2019-02" db="EMBL/GenBank/DDBJ databases">
        <title>Complete genome sequence of Burkholderia cenocepacia phage BcepSauron.</title>
        <authorList>
            <person name="Park K."/>
            <person name="Gonzalez C."/>
            <person name="Liu M."/>
            <person name="Gill J."/>
        </authorList>
    </citation>
    <scope>NUCLEOTIDE SEQUENCE [LARGE SCALE GENOMIC DNA]</scope>
</reference>
<proteinExistence type="predicted"/>
<dbReference type="InterPro" id="IPR039440">
    <property type="entry name" value="DUF3850"/>
</dbReference>
<evidence type="ECO:0000313" key="2">
    <source>
        <dbReference type="EMBL" id="QBQ74701.1"/>
    </source>
</evidence>
<dbReference type="InterPro" id="IPR015947">
    <property type="entry name" value="PUA-like_sf"/>
</dbReference>
<sequence>MIKTQSPSQLGIPPTALYLDESTTRTLHDVKSHPRPFQDVWDGNKRAEVRVNDRDYGQGDALLIREYDPGPRPWDRHSAFYTGREIVAIITHVQQGYGLPPDLVVLSIDVVDRQERPVLSGVKEERKIF</sequence>